<keyword evidence="1" id="KW-0472">Membrane</keyword>
<evidence type="ECO:0000256" key="1">
    <source>
        <dbReference type="SAM" id="Phobius"/>
    </source>
</evidence>
<feature type="transmembrane region" description="Helical" evidence="1">
    <location>
        <begin position="100"/>
        <end position="123"/>
    </location>
</feature>
<evidence type="ECO:0000313" key="2">
    <source>
        <dbReference type="EMBL" id="KKL81900.1"/>
    </source>
</evidence>
<dbReference type="AlphaFoldDB" id="A0A0F9HJN6"/>
<dbReference type="EMBL" id="LAZR01022428">
    <property type="protein sequence ID" value="KKL81900.1"/>
    <property type="molecule type" value="Genomic_DNA"/>
</dbReference>
<name>A0A0F9HJN6_9ZZZZ</name>
<feature type="transmembrane region" description="Helical" evidence="1">
    <location>
        <begin position="161"/>
        <end position="181"/>
    </location>
</feature>
<proteinExistence type="predicted"/>
<protein>
    <submittedName>
        <fullName evidence="2">Uncharacterized protein</fullName>
    </submittedName>
</protein>
<feature type="transmembrane region" description="Helical" evidence="1">
    <location>
        <begin position="32"/>
        <end position="52"/>
    </location>
</feature>
<keyword evidence="1" id="KW-0812">Transmembrane</keyword>
<accession>A0A0F9HJN6</accession>
<feature type="transmembrane region" description="Helical" evidence="1">
    <location>
        <begin position="129"/>
        <end position="149"/>
    </location>
</feature>
<reference evidence="2" key="1">
    <citation type="journal article" date="2015" name="Nature">
        <title>Complex archaea that bridge the gap between prokaryotes and eukaryotes.</title>
        <authorList>
            <person name="Spang A."/>
            <person name="Saw J.H."/>
            <person name="Jorgensen S.L."/>
            <person name="Zaremba-Niedzwiedzka K."/>
            <person name="Martijn J."/>
            <person name="Lind A.E."/>
            <person name="van Eijk R."/>
            <person name="Schleper C."/>
            <person name="Guy L."/>
            <person name="Ettema T.J."/>
        </authorList>
    </citation>
    <scope>NUCLEOTIDE SEQUENCE</scope>
</reference>
<keyword evidence="1" id="KW-1133">Transmembrane helix</keyword>
<organism evidence="2">
    <name type="scientific">marine sediment metagenome</name>
    <dbReference type="NCBI Taxonomy" id="412755"/>
    <lineage>
        <taxon>unclassified sequences</taxon>
        <taxon>metagenomes</taxon>
        <taxon>ecological metagenomes</taxon>
    </lineage>
</organism>
<gene>
    <name evidence="2" type="ORF">LCGC14_1990140</name>
</gene>
<feature type="transmembrane region" description="Helical" evidence="1">
    <location>
        <begin position="64"/>
        <end position="88"/>
    </location>
</feature>
<sequence>MLWRLGKKKNIKLIETLKKPFKMSRGSLLRQFLLGAVLAVILSLIIYVSGGLNYMGMIPSSIKIPWVSVFFSVNFIIFLIYGILFHGVFQNKFEEGFKPLVKVALMIFVFQFLFWLTYLFIIGLATESFFYFGSFLPIAIPLFLLNSFLSTLIYKKSGNIIAGAIVNTLFFTLLICTISPYQSGLSFIIGFFF</sequence>
<comment type="caution">
    <text evidence="2">The sequence shown here is derived from an EMBL/GenBank/DDBJ whole genome shotgun (WGS) entry which is preliminary data.</text>
</comment>